<dbReference type="GO" id="GO:0005737">
    <property type="term" value="C:cytoplasm"/>
    <property type="evidence" value="ECO:0007669"/>
    <property type="project" value="TreeGrafter"/>
</dbReference>
<evidence type="ECO:0000313" key="1">
    <source>
        <dbReference type="EMBL" id="KAG7289773.1"/>
    </source>
</evidence>
<gene>
    <name evidence="1" type="ORF">NEMBOFW57_006149</name>
</gene>
<accession>A0AAD4I2C7</accession>
<dbReference type="PANTHER" id="PTHR28086:SF1">
    <property type="entry name" value="CU(2+) SUPPRESSING AND BLEOMYCIN SENSITIVE PROTEIN 1"/>
    <property type="match status" value="1"/>
</dbReference>
<keyword evidence="2" id="KW-1185">Reference proteome</keyword>
<name>A0AAD4I2C7_9PEZI</name>
<reference evidence="1" key="1">
    <citation type="submission" date="2023-02" db="EMBL/GenBank/DDBJ databases">
        <authorList>
            <person name="Palmer J.M."/>
        </authorList>
    </citation>
    <scope>NUCLEOTIDE SEQUENCE</scope>
    <source>
        <strain evidence="1">FW57</strain>
    </source>
</reference>
<dbReference type="EMBL" id="JAHCVI010000002">
    <property type="protein sequence ID" value="KAG7289773.1"/>
    <property type="molecule type" value="Genomic_DNA"/>
</dbReference>
<dbReference type="GO" id="GO:0005634">
    <property type="term" value="C:nucleus"/>
    <property type="evidence" value="ECO:0007669"/>
    <property type="project" value="TreeGrafter"/>
</dbReference>
<dbReference type="Proteomes" id="UP001197093">
    <property type="component" value="Unassembled WGS sequence"/>
</dbReference>
<comment type="caution">
    <text evidence="1">The sequence shown here is derived from an EMBL/GenBank/DDBJ whole genome shotgun (WGS) entry which is preliminary data.</text>
</comment>
<dbReference type="InterPro" id="IPR018810">
    <property type="entry name" value="UPF0662"/>
</dbReference>
<protein>
    <submittedName>
        <fullName evidence="1">Uncharacterized protein</fullName>
    </submittedName>
</protein>
<dbReference type="AlphaFoldDB" id="A0AAD4I2C7"/>
<dbReference type="PANTHER" id="PTHR28086">
    <property type="entry name" value="UPF0662 PROTEIN YPL260W"/>
    <property type="match status" value="1"/>
</dbReference>
<evidence type="ECO:0000313" key="2">
    <source>
        <dbReference type="Proteomes" id="UP001197093"/>
    </source>
</evidence>
<proteinExistence type="predicted"/>
<sequence>METPAIPLPKDEREQQILDRLTVIRDKLLLLKRDRTKYIRTQDVMELYDQLVEQVKQLNHIRKGEHKAENRLDKVLEGCLQLISLFFMTIGRTTEVPAAYALTSTIKRLLDHLTEASLFSPKDLTSISNTLGRLEGIIQNADSEHSPYLVELLAQREALCKSMLANLRKQLDQLDEPLQAVYERLISIMRSMSLANTKAKFSVSEVQKFKSKLKEIQDSMVDGKFVDPEGKELRGSEVVSTLLGRCLLWSDIVLERKGIIPDAFQDKYTILINIRNELEKLSITQAWSLRETDLYDFQRQLDKIDEARVDGNWLDQDGKPAELYVHGTLLYLIRRSYGYIYYLMNSSEPVSEALLPIYNQLQTLKRCLIEVQNSGGVGSVRELYPYSMKLNSIDNMRVDGKFMVGDDIPEGQGNVSELLAECFDLNYELRVAAEELEDAGKETPPSQPAA</sequence>
<dbReference type="Pfam" id="PF10303">
    <property type="entry name" value="DUF2408"/>
    <property type="match status" value="2"/>
</dbReference>
<organism evidence="1 2">
    <name type="scientific">Staphylotrichum longicolle</name>
    <dbReference type="NCBI Taxonomy" id="669026"/>
    <lineage>
        <taxon>Eukaryota</taxon>
        <taxon>Fungi</taxon>
        <taxon>Dikarya</taxon>
        <taxon>Ascomycota</taxon>
        <taxon>Pezizomycotina</taxon>
        <taxon>Sordariomycetes</taxon>
        <taxon>Sordariomycetidae</taxon>
        <taxon>Sordariales</taxon>
        <taxon>Chaetomiaceae</taxon>
        <taxon>Staphylotrichum</taxon>
    </lineage>
</organism>